<proteinExistence type="inferred from homology"/>
<dbReference type="Pfam" id="PF13193">
    <property type="entry name" value="AMP-binding_C"/>
    <property type="match status" value="1"/>
</dbReference>
<organism evidence="7 8">
    <name type="scientific">Streptomyces caelestis</name>
    <dbReference type="NCBI Taxonomy" id="36816"/>
    <lineage>
        <taxon>Bacteria</taxon>
        <taxon>Bacillati</taxon>
        <taxon>Actinomycetota</taxon>
        <taxon>Actinomycetes</taxon>
        <taxon>Kitasatosporales</taxon>
        <taxon>Streptomycetaceae</taxon>
        <taxon>Streptomyces</taxon>
    </lineage>
</organism>
<dbReference type="GO" id="GO:0044550">
    <property type="term" value="P:secondary metabolite biosynthetic process"/>
    <property type="evidence" value="ECO:0007669"/>
    <property type="project" value="TreeGrafter"/>
</dbReference>
<evidence type="ECO:0000259" key="6">
    <source>
        <dbReference type="PROSITE" id="PS50075"/>
    </source>
</evidence>
<dbReference type="Pfam" id="PF00975">
    <property type="entry name" value="Thioesterase"/>
    <property type="match status" value="1"/>
</dbReference>
<dbReference type="FunFam" id="1.10.1200.10:FF:000016">
    <property type="entry name" value="Non-ribosomal peptide synthase"/>
    <property type="match status" value="1"/>
</dbReference>
<dbReference type="SUPFAM" id="SSF47336">
    <property type="entry name" value="ACP-like"/>
    <property type="match status" value="1"/>
</dbReference>
<keyword evidence="8" id="KW-1185">Reference proteome</keyword>
<dbReference type="InterPro" id="IPR023213">
    <property type="entry name" value="CAT-like_dom_sf"/>
</dbReference>
<dbReference type="CDD" id="cd19540">
    <property type="entry name" value="LCL_NRPS-like"/>
    <property type="match status" value="1"/>
</dbReference>
<evidence type="ECO:0000256" key="4">
    <source>
        <dbReference type="ARBA" id="ARBA00022553"/>
    </source>
</evidence>
<dbReference type="InterPro" id="IPR025110">
    <property type="entry name" value="AMP-bd_C"/>
</dbReference>
<comment type="caution">
    <text evidence="7">The sequence shown here is derived from an EMBL/GenBank/DDBJ whole genome shotgun (WGS) entry which is preliminary data.</text>
</comment>
<keyword evidence="4" id="KW-0597">Phosphoprotein</keyword>
<dbReference type="GO" id="GO:0003824">
    <property type="term" value="F:catalytic activity"/>
    <property type="evidence" value="ECO:0007669"/>
    <property type="project" value="InterPro"/>
</dbReference>
<dbReference type="SUPFAM" id="SSF52777">
    <property type="entry name" value="CoA-dependent acyltransferases"/>
    <property type="match status" value="2"/>
</dbReference>
<dbReference type="Gene3D" id="3.30.559.30">
    <property type="entry name" value="Nonribosomal peptide synthetase, condensation domain"/>
    <property type="match status" value="1"/>
</dbReference>
<evidence type="ECO:0000313" key="8">
    <source>
        <dbReference type="Proteomes" id="UP000037773"/>
    </source>
</evidence>
<dbReference type="SUPFAM" id="SSF56801">
    <property type="entry name" value="Acetyl-CoA synthetase-like"/>
    <property type="match status" value="1"/>
</dbReference>
<dbReference type="Pfam" id="PF00668">
    <property type="entry name" value="Condensation"/>
    <property type="match status" value="1"/>
</dbReference>
<dbReference type="Gene3D" id="3.40.50.1820">
    <property type="entry name" value="alpha/beta hydrolase"/>
    <property type="match status" value="1"/>
</dbReference>
<dbReference type="GO" id="GO:0031177">
    <property type="term" value="F:phosphopantetheine binding"/>
    <property type="evidence" value="ECO:0007669"/>
    <property type="project" value="InterPro"/>
</dbReference>
<accession>A0A0M9X666</accession>
<dbReference type="FunFam" id="3.40.50.12780:FF:000012">
    <property type="entry name" value="Non-ribosomal peptide synthetase"/>
    <property type="match status" value="1"/>
</dbReference>
<dbReference type="Proteomes" id="UP000037773">
    <property type="component" value="Unassembled WGS sequence"/>
</dbReference>
<dbReference type="FunFam" id="2.30.38.10:FF:000001">
    <property type="entry name" value="Non-ribosomal peptide synthetase PvdI"/>
    <property type="match status" value="1"/>
</dbReference>
<dbReference type="Gene3D" id="3.30.559.10">
    <property type="entry name" value="Chloramphenicol acetyltransferase-like domain"/>
    <property type="match status" value="1"/>
</dbReference>
<dbReference type="InterPro" id="IPR001242">
    <property type="entry name" value="Condensation_dom"/>
</dbReference>
<dbReference type="InterPro" id="IPR020845">
    <property type="entry name" value="AMP-binding_CS"/>
</dbReference>
<dbReference type="Gene3D" id="2.30.38.10">
    <property type="entry name" value="Luciferase, Domain 3"/>
    <property type="match status" value="1"/>
</dbReference>
<evidence type="ECO:0000256" key="5">
    <source>
        <dbReference type="SAM" id="MobiDB-lite"/>
    </source>
</evidence>
<dbReference type="InterPro" id="IPR001031">
    <property type="entry name" value="Thioesterase"/>
</dbReference>
<feature type="region of interest" description="Disordered" evidence="5">
    <location>
        <begin position="962"/>
        <end position="986"/>
    </location>
</feature>
<keyword evidence="3" id="KW-0596">Phosphopantetheine</keyword>
<dbReference type="SUPFAM" id="SSF53474">
    <property type="entry name" value="alpha/beta-Hydrolases"/>
    <property type="match status" value="1"/>
</dbReference>
<dbReference type="InterPro" id="IPR036736">
    <property type="entry name" value="ACP-like_sf"/>
</dbReference>
<dbReference type="GO" id="GO:0072330">
    <property type="term" value="P:monocarboxylic acid biosynthetic process"/>
    <property type="evidence" value="ECO:0007669"/>
    <property type="project" value="UniProtKB-ARBA"/>
</dbReference>
<dbReference type="Pfam" id="PF00550">
    <property type="entry name" value="PP-binding"/>
    <property type="match status" value="1"/>
</dbReference>
<dbReference type="InterPro" id="IPR020806">
    <property type="entry name" value="PKS_PP-bd"/>
</dbReference>
<feature type="domain" description="Carrier" evidence="6">
    <location>
        <begin position="982"/>
        <end position="1057"/>
    </location>
</feature>
<evidence type="ECO:0000256" key="1">
    <source>
        <dbReference type="ARBA" id="ARBA00001957"/>
    </source>
</evidence>
<dbReference type="InterPro" id="IPR020802">
    <property type="entry name" value="TesA-like"/>
</dbReference>
<dbReference type="EMBL" id="LGCN01000235">
    <property type="protein sequence ID" value="KOT31445.1"/>
    <property type="molecule type" value="Genomic_DNA"/>
</dbReference>
<dbReference type="InterPro" id="IPR009081">
    <property type="entry name" value="PP-bd_ACP"/>
</dbReference>
<dbReference type="CDD" id="cd17646">
    <property type="entry name" value="A_NRPS_AB3403-like"/>
    <property type="match status" value="1"/>
</dbReference>
<dbReference type="PROSITE" id="PS00455">
    <property type="entry name" value="AMP_BINDING"/>
    <property type="match status" value="1"/>
</dbReference>
<dbReference type="InterPro" id="IPR045851">
    <property type="entry name" value="AMP-bd_C_sf"/>
</dbReference>
<dbReference type="PROSITE" id="PS50075">
    <property type="entry name" value="CARRIER"/>
    <property type="match status" value="1"/>
</dbReference>
<dbReference type="Pfam" id="PF00501">
    <property type="entry name" value="AMP-binding"/>
    <property type="match status" value="1"/>
</dbReference>
<name>A0A0M9X666_9ACTN</name>
<dbReference type="NCBIfam" id="TIGR01733">
    <property type="entry name" value="AA-adenyl-dom"/>
    <property type="match status" value="1"/>
</dbReference>
<dbReference type="FunFam" id="3.40.50.980:FF:000002">
    <property type="entry name" value="Enterobactin synthetase component F"/>
    <property type="match status" value="1"/>
</dbReference>
<gene>
    <name evidence="7" type="ORF">ADK41_31065</name>
</gene>
<comment type="cofactor">
    <cofactor evidence="1">
        <name>pantetheine 4'-phosphate</name>
        <dbReference type="ChEBI" id="CHEBI:47942"/>
    </cofactor>
</comment>
<dbReference type="SMART" id="SM00824">
    <property type="entry name" value="PKS_TE"/>
    <property type="match status" value="1"/>
</dbReference>
<dbReference type="InterPro" id="IPR000873">
    <property type="entry name" value="AMP-dep_synth/lig_dom"/>
</dbReference>
<comment type="similarity">
    <text evidence="2">Belongs to the ATP-dependent AMP-binding enzyme family.</text>
</comment>
<dbReference type="PATRIC" id="fig|36816.3.peg.6736"/>
<dbReference type="Gene3D" id="3.40.50.980">
    <property type="match status" value="2"/>
</dbReference>
<dbReference type="GO" id="GO:0017000">
    <property type="term" value="P:antibiotic biosynthetic process"/>
    <property type="evidence" value="ECO:0007669"/>
    <property type="project" value="UniProtKB-ARBA"/>
</dbReference>
<dbReference type="PANTHER" id="PTHR45527">
    <property type="entry name" value="NONRIBOSOMAL PEPTIDE SYNTHETASE"/>
    <property type="match status" value="1"/>
</dbReference>
<dbReference type="InterPro" id="IPR010071">
    <property type="entry name" value="AA_adenyl_dom"/>
</dbReference>
<dbReference type="Gene3D" id="3.30.300.30">
    <property type="match status" value="1"/>
</dbReference>
<evidence type="ECO:0000256" key="3">
    <source>
        <dbReference type="ARBA" id="ARBA00022450"/>
    </source>
</evidence>
<protein>
    <recommendedName>
        <fullName evidence="6">Carrier domain-containing protein</fullName>
    </recommendedName>
</protein>
<sequence>MIRRLVVLPLSFAQRRLWFLERVEGTGATYNLPLALRLRGPLRVDALRLALGDVVQRHEPLRTVFRERDGEPYQDVLDSDAGHPGMPLVPCDADRLDEELMAAAAVPVAVGNSELPLRATLFKTGPGDHVLLLVVHHAAMDGQSVDTLLRDVSTAYRARVGRSSAPSWDGLPVQYADYTLWQRELLGDAQDPRSLHAVQAAFWKRTLAGLPTPLPLPVDRPRPAVASHRGAAVPFNCDAKLHHALTELAREHRCTPFMVVHAALCVLLTRLGSGPDIAIGSAVSGRVDEALNDLVGFFVNTVVLRVDLSGDPGFAEVLRRVRKADLDAYAHQDLPFDLVVETVNPVRSLAHNPLFQVMMSFESDPAQEPDFGEVRAAVRPLAPLPTAKTDLTFQLVERQRGGAQGIEGHLEYATDLFDASTAESIVSRLLTVLDAVTTDPSLRVSEIGLLTEAERRLVMEDWNATRRELPVTTLPEALSDQALRTPDAPAVIDGRRTLTYAELHTRADRLARYLNDIGAGPRTVVALALPRSADFVVSVLAVVKAGCAYLPLDPEHPVERLAHMLRDAQSPCVLTDRTTCAALPDDGPAAVFVDEPLPPVARGRTTRPPAPHDPAYVIYTSGSTGLPKGVVVSHSAIDNRLRWMQDTFPLTSGDRVLHKTPCGFDVSVWELFWPLREGAAMVVARPGDHRDPARLARTVREHGVTVTHFVPSLLNHFLAEPAAAACTGLRRVFCSGEALSRDTADAFHRLLPGVALENLYGPTEAAVDVTWHRCRPGERGPVPIGKPVHNTRVHVLDETLRPCPPGLPGELYLAGAQLALGYLGRSALTASRFVADPFGPPGSRMYRTGDIVRWRADGSIEYLGREDTQVKLHGQRLELGEIESVLGARAEVGSVCAVLRSDGGEQRLVAYVTPACGPSGSETAGAVPQPGRLREHLAGRLPAYMLPSDIVVVDRFPLTTNGKLDRAALPPPPSPGTAGGRAPRTPQERAVVEVFAELLGLTGIGVDDDFFRAGGTSLLAIRLVRRLRQVLGAEISVQTVFRRPTAAALARHLAEGHAEPDGLAPLLPLRPQGSGLPLFFVHPGTGLSWCYFRLLEHLDCERPVYGLQARGLRADDDASELPASVAEMADDYVRRIRQAQPTGPYHLLGWSFGGQVAHAMAARLRAAGEAVGLLVVFDSYPGTGDVGEPAGQEEVPADALHGFFDGAHGAGITPGVVDDVLVGRLRRSFAPLSDADPRDVRSTVGVAVNNVRLMSRFVPDLFDGDLVLVTAADGSPHDSRPDRGWGPHVGGRVTVLHVDCGHYEMFGTAVADVGRLLSQVLRAPASTQA</sequence>
<dbReference type="GO" id="GO:0008610">
    <property type="term" value="P:lipid biosynthetic process"/>
    <property type="evidence" value="ECO:0007669"/>
    <property type="project" value="UniProtKB-ARBA"/>
</dbReference>
<evidence type="ECO:0000256" key="2">
    <source>
        <dbReference type="ARBA" id="ARBA00006432"/>
    </source>
</evidence>
<dbReference type="PANTHER" id="PTHR45527:SF1">
    <property type="entry name" value="FATTY ACID SYNTHASE"/>
    <property type="match status" value="1"/>
</dbReference>
<dbReference type="SMART" id="SM00823">
    <property type="entry name" value="PKS_PP"/>
    <property type="match status" value="1"/>
</dbReference>
<dbReference type="InterPro" id="IPR029058">
    <property type="entry name" value="AB_hydrolase_fold"/>
</dbReference>
<dbReference type="FunFam" id="3.40.50.980:FF:000001">
    <property type="entry name" value="Non-ribosomal peptide synthetase"/>
    <property type="match status" value="1"/>
</dbReference>
<reference evidence="7 8" key="1">
    <citation type="submission" date="2015-07" db="EMBL/GenBank/DDBJ databases">
        <authorList>
            <person name="Noorani M."/>
        </authorList>
    </citation>
    <scope>NUCLEOTIDE SEQUENCE [LARGE SCALE GENOMIC DNA]</scope>
    <source>
        <strain evidence="7 8">NRRL B-24567</strain>
    </source>
</reference>
<dbReference type="GO" id="GO:0005829">
    <property type="term" value="C:cytosol"/>
    <property type="evidence" value="ECO:0007669"/>
    <property type="project" value="TreeGrafter"/>
</dbReference>
<evidence type="ECO:0000313" key="7">
    <source>
        <dbReference type="EMBL" id="KOT31445.1"/>
    </source>
</evidence>
<dbReference type="GO" id="GO:0043041">
    <property type="term" value="P:amino acid activation for nonribosomal peptide biosynthetic process"/>
    <property type="evidence" value="ECO:0007669"/>
    <property type="project" value="TreeGrafter"/>
</dbReference>